<dbReference type="RefSeq" id="WP_098042604.1">
    <property type="nucleotide sequence ID" value="NZ_JAOVAO010000002.1"/>
</dbReference>
<organism evidence="2 3">
    <name type="scientific">Rothia dentocariosa</name>
    <dbReference type="NCBI Taxonomy" id="2047"/>
    <lineage>
        <taxon>Bacteria</taxon>
        <taxon>Bacillati</taxon>
        <taxon>Actinomycetota</taxon>
        <taxon>Actinomycetes</taxon>
        <taxon>Micrococcales</taxon>
        <taxon>Micrococcaceae</taxon>
        <taxon>Rothia</taxon>
    </lineage>
</organism>
<dbReference type="EMBL" id="PDEV01000002">
    <property type="protein sequence ID" value="PEN16182.1"/>
    <property type="molecule type" value="Genomic_DNA"/>
</dbReference>
<keyword evidence="3" id="KW-1185">Reference proteome</keyword>
<dbReference type="Pfam" id="PF02624">
    <property type="entry name" value="YcaO"/>
    <property type="match status" value="1"/>
</dbReference>
<dbReference type="Gene3D" id="3.30.40.250">
    <property type="match status" value="1"/>
</dbReference>
<dbReference type="PANTHER" id="PTHR37809">
    <property type="entry name" value="RIBOSOMAL PROTEIN S12 METHYLTHIOTRANSFERASE ACCESSORY FACTOR YCAO"/>
    <property type="match status" value="1"/>
</dbReference>
<accession>A0A2A8D5D2</accession>
<dbReference type="PROSITE" id="PS51664">
    <property type="entry name" value="YCAO"/>
    <property type="match status" value="1"/>
</dbReference>
<proteinExistence type="predicted"/>
<evidence type="ECO:0000313" key="2">
    <source>
        <dbReference type="EMBL" id="PEN16182.1"/>
    </source>
</evidence>
<feature type="domain" description="YcaO" evidence="1">
    <location>
        <begin position="372"/>
        <end position="751"/>
    </location>
</feature>
<dbReference type="AlphaFoldDB" id="A0A2A8D5D2"/>
<dbReference type="Gene3D" id="3.30.1330.230">
    <property type="match status" value="1"/>
</dbReference>
<sequence length="751" mass="83124">MITASLDKHSETAELYSQGTERYVRNPQFHFTQQTRENRTTVVASSPETTVLLEGSEAEFIAEVDGKTLEEMMRLPRWAADLPLMFALAAQLQHRGLIMTETQLSDYTVQGNIEIIDVTRARVLESFSASPQDGIRVIDGHMVPSVNSGLPAVIVCEDMISPAVEKLSRKYEAAGYLYCLVQLQGADALISPVLGTSSSVPYDQLKHSLQVNAQYALSGGKLLDNVMGAAAVTPRSVVHSLIWLAIQRMKTSEPAELTILRFKNGLFEGEHYVMTGAKTTKAQPLNLDVQAKKIDLSFNPVNDAGRAKSTRETWETYRHLVSDVTGVVSSLKRLVPEDEELLVHVYGAGHNWALNHGSSEEFTRSLRGRSSGKGTTDLGARVSGLAEAIERHSAISDGTEARLHTSYKDLGEQALDPRTLTQFSQDQYEQRDVLNQVKDPYHWVPEKFDPTAEIDWMPVWRPACDETAWIPAAYSLFMFDHGAMLPGAKCLLGQKMMRSDSNGLASGSTSGDAAAQALLELIERDAVAIWWYNKIPRQIMAPEFTDTPFIQRTREWLRSIGRNLEILDITTDIGIPVAAAVAPKPGGVSDQIILGFGAHPNPEIAATRAVTEALQFMCALPAQFRTAEGMDLDLLKISVDDAASYWLQNAKLADNPHLVPDPQAPNVEHVPWKQADPQRIIARLEDVGLPVYLQELTRPYIGLPVVRALVPGLRPWWRRLAAGRLYDVPVQCGWLAQPTQETDLNPISMFF</sequence>
<dbReference type="PANTHER" id="PTHR37809:SF1">
    <property type="entry name" value="RIBOSOMAL PROTEIN S12 METHYLTHIOTRANSFERASE ACCESSORY FACTOR YCAO"/>
    <property type="match status" value="1"/>
</dbReference>
<evidence type="ECO:0000259" key="1">
    <source>
        <dbReference type="PROSITE" id="PS51664"/>
    </source>
</evidence>
<name>A0A2A8D5D2_9MICC</name>
<protein>
    <recommendedName>
        <fullName evidence="1">YcaO domain-containing protein</fullName>
    </recommendedName>
</protein>
<dbReference type="NCBIfam" id="TIGR00702">
    <property type="entry name" value="YcaO-type kinase domain"/>
    <property type="match status" value="1"/>
</dbReference>
<dbReference type="InterPro" id="IPR003776">
    <property type="entry name" value="YcaO-like_dom"/>
</dbReference>
<comment type="caution">
    <text evidence="2">The sequence shown here is derived from an EMBL/GenBank/DDBJ whole genome shotgun (WGS) entry which is preliminary data.</text>
</comment>
<evidence type="ECO:0000313" key="3">
    <source>
        <dbReference type="Proteomes" id="UP000219947"/>
    </source>
</evidence>
<dbReference type="Proteomes" id="UP000219947">
    <property type="component" value="Unassembled WGS sequence"/>
</dbReference>
<gene>
    <name evidence="2" type="ORF">CRM92_05685</name>
</gene>
<dbReference type="Gene3D" id="3.30.160.660">
    <property type="match status" value="1"/>
</dbReference>
<reference evidence="2" key="1">
    <citation type="submission" date="2017-10" db="EMBL/GenBank/DDBJ databases">
        <title>Kefir isolates.</title>
        <authorList>
            <person name="Kim Y."/>
            <person name="Blasche S."/>
        </authorList>
    </citation>
    <scope>NUCLEOTIDE SEQUENCE [LARGE SCALE GENOMIC DNA]</scope>
    <source>
        <strain evidence="2">OG2-2</strain>
    </source>
</reference>